<dbReference type="PANTHER" id="PTHR12478:SF16">
    <property type="entry name" value="PROTEIN CHARYBDE-RELATED"/>
    <property type="match status" value="1"/>
</dbReference>
<dbReference type="GO" id="GO:0032006">
    <property type="term" value="P:regulation of TOR signaling"/>
    <property type="evidence" value="ECO:0007669"/>
    <property type="project" value="TreeGrafter"/>
</dbReference>
<dbReference type="AlphaFoldDB" id="A0A6J8B560"/>
<organism evidence="4 5">
    <name type="scientific">Mytilus coruscus</name>
    <name type="common">Sea mussel</name>
    <dbReference type="NCBI Taxonomy" id="42192"/>
    <lineage>
        <taxon>Eukaryota</taxon>
        <taxon>Metazoa</taxon>
        <taxon>Spiralia</taxon>
        <taxon>Lophotrochozoa</taxon>
        <taxon>Mollusca</taxon>
        <taxon>Bivalvia</taxon>
        <taxon>Autobranchia</taxon>
        <taxon>Pteriomorphia</taxon>
        <taxon>Mytilida</taxon>
        <taxon>Mytiloidea</taxon>
        <taxon>Mytilidae</taxon>
        <taxon>Mytilinae</taxon>
        <taxon>Mytilus</taxon>
    </lineage>
</organism>
<dbReference type="InterPro" id="IPR012918">
    <property type="entry name" value="RTP801-like"/>
</dbReference>
<sequence length="215" mass="25267">MEFESRDSCCHLIDQNSINKTKVDKLLQKLKYLIFRDVEKNEQKGIFERDTVKTCHHNEIPEVTTENYGSMDSLSSLDVKQCSLLIQRLQQTLREVRQQQLKCEILVPCGLIKKVAQDIVSMSYCEPCGLRGCTLYINLEEKQQCRRLAKLSYDPNTVDTFELHLTLKEETRRWCFFKKLFISLSGCMKEITWSSSWKLLCSSYGLEKKKLYRKN</sequence>
<comment type="subcellular location">
    <subcellularLocation>
        <location evidence="1">Cytoplasm</location>
    </subcellularLocation>
</comment>
<keyword evidence="3" id="KW-0963">Cytoplasm</keyword>
<evidence type="ECO:0000256" key="1">
    <source>
        <dbReference type="ARBA" id="ARBA00004496"/>
    </source>
</evidence>
<protein>
    <submittedName>
        <fullName evidence="4">Uncharacterized protein</fullName>
    </submittedName>
</protein>
<evidence type="ECO:0000256" key="3">
    <source>
        <dbReference type="ARBA" id="ARBA00022490"/>
    </source>
</evidence>
<dbReference type="GO" id="GO:0005737">
    <property type="term" value="C:cytoplasm"/>
    <property type="evidence" value="ECO:0007669"/>
    <property type="project" value="UniProtKB-SubCell"/>
</dbReference>
<dbReference type="PANTHER" id="PTHR12478">
    <property type="entry name" value="DNA-DAMAGE-INDUCIBLE TRANSCRIPT 4 PROTEIN DDIT4"/>
    <property type="match status" value="1"/>
</dbReference>
<dbReference type="Pfam" id="PF07809">
    <property type="entry name" value="RTP801_C"/>
    <property type="match status" value="1"/>
</dbReference>
<dbReference type="OrthoDB" id="10018535at2759"/>
<dbReference type="InterPro" id="IPR038281">
    <property type="entry name" value="RTP801-like_C_sf"/>
</dbReference>
<evidence type="ECO:0000313" key="4">
    <source>
        <dbReference type="EMBL" id="CAC5379005.1"/>
    </source>
</evidence>
<comment type="similarity">
    <text evidence="2">Belongs to the DDIT4 family.</text>
</comment>
<dbReference type="EMBL" id="CACVKT020002618">
    <property type="protein sequence ID" value="CAC5379005.1"/>
    <property type="molecule type" value="Genomic_DNA"/>
</dbReference>
<proteinExistence type="inferred from homology"/>
<evidence type="ECO:0000313" key="5">
    <source>
        <dbReference type="Proteomes" id="UP000507470"/>
    </source>
</evidence>
<evidence type="ECO:0000256" key="2">
    <source>
        <dbReference type="ARBA" id="ARBA00010670"/>
    </source>
</evidence>
<dbReference type="Gene3D" id="3.90.470.40">
    <property type="entry name" value="RTP801-like"/>
    <property type="match status" value="1"/>
</dbReference>
<keyword evidence="5" id="KW-1185">Reference proteome</keyword>
<dbReference type="GO" id="GO:0009968">
    <property type="term" value="P:negative regulation of signal transduction"/>
    <property type="evidence" value="ECO:0007669"/>
    <property type="project" value="InterPro"/>
</dbReference>
<name>A0A6J8B560_MYTCO</name>
<dbReference type="Proteomes" id="UP000507470">
    <property type="component" value="Unassembled WGS sequence"/>
</dbReference>
<reference evidence="4 5" key="1">
    <citation type="submission" date="2020-06" db="EMBL/GenBank/DDBJ databases">
        <authorList>
            <person name="Li R."/>
            <person name="Bekaert M."/>
        </authorList>
    </citation>
    <scope>NUCLEOTIDE SEQUENCE [LARGE SCALE GENOMIC DNA]</scope>
    <source>
        <strain evidence="5">wild</strain>
    </source>
</reference>
<accession>A0A6J8B560</accession>
<dbReference type="GO" id="GO:0006915">
    <property type="term" value="P:apoptotic process"/>
    <property type="evidence" value="ECO:0007669"/>
    <property type="project" value="TreeGrafter"/>
</dbReference>
<gene>
    <name evidence="4" type="ORF">MCOR_15119</name>
</gene>